<protein>
    <recommendedName>
        <fullName evidence="2">Ysc84 actin-binding domain-containing protein</fullName>
    </recommendedName>
</protein>
<reference evidence="3 4" key="1">
    <citation type="submission" date="2024-03" db="EMBL/GenBank/DDBJ databases">
        <title>Aureococcus anophagefferens CCMP1851 and Kratosvirus quantuckense: Draft genome of a second virus-susceptible host strain in the model system.</title>
        <authorList>
            <person name="Chase E."/>
            <person name="Truchon A.R."/>
            <person name="Schepens W."/>
            <person name="Wilhelm S.W."/>
        </authorList>
    </citation>
    <scope>NUCLEOTIDE SEQUENCE [LARGE SCALE GENOMIC DNA]</scope>
    <source>
        <strain evidence="3 4">CCMP1851</strain>
    </source>
</reference>
<dbReference type="PANTHER" id="PTHR15629:SF2">
    <property type="entry name" value="SH3 DOMAIN-CONTAINING YSC84-LIKE PROTEIN 1"/>
    <property type="match status" value="1"/>
</dbReference>
<name>A0ABR1GFE2_AURAN</name>
<dbReference type="Pfam" id="PF04366">
    <property type="entry name" value="Ysc84"/>
    <property type="match status" value="1"/>
</dbReference>
<accession>A0ABR1GFE2</accession>
<dbReference type="SUPFAM" id="SSF50156">
    <property type="entry name" value="PDZ domain-like"/>
    <property type="match status" value="1"/>
</dbReference>
<dbReference type="InterPro" id="IPR051702">
    <property type="entry name" value="SH3_domain_YSC84-like"/>
</dbReference>
<dbReference type="EMBL" id="JBBJCI010000023">
    <property type="protein sequence ID" value="KAK7254715.1"/>
    <property type="molecule type" value="Genomic_DNA"/>
</dbReference>
<comment type="caution">
    <text evidence="3">The sequence shown here is derived from an EMBL/GenBank/DDBJ whole genome shotgun (WGS) entry which is preliminary data.</text>
</comment>
<feature type="region of interest" description="Disordered" evidence="1">
    <location>
        <begin position="368"/>
        <end position="409"/>
    </location>
</feature>
<feature type="compositionally biased region" description="Low complexity" evidence="1">
    <location>
        <begin position="368"/>
        <end position="385"/>
    </location>
</feature>
<dbReference type="Gene3D" id="2.30.42.10">
    <property type="match status" value="1"/>
</dbReference>
<dbReference type="PANTHER" id="PTHR15629">
    <property type="entry name" value="SH3YL1 PROTEIN"/>
    <property type="match status" value="1"/>
</dbReference>
<evidence type="ECO:0000256" key="1">
    <source>
        <dbReference type="SAM" id="MobiDB-lite"/>
    </source>
</evidence>
<dbReference type="InterPro" id="IPR036034">
    <property type="entry name" value="PDZ_sf"/>
</dbReference>
<keyword evidence="4" id="KW-1185">Reference proteome</keyword>
<gene>
    <name evidence="3" type="ORF">SO694_00010540</name>
</gene>
<dbReference type="InterPro" id="IPR007461">
    <property type="entry name" value="Ysc84_actin-binding"/>
</dbReference>
<evidence type="ECO:0000313" key="3">
    <source>
        <dbReference type="EMBL" id="KAK7254715.1"/>
    </source>
</evidence>
<evidence type="ECO:0000313" key="4">
    <source>
        <dbReference type="Proteomes" id="UP001363151"/>
    </source>
</evidence>
<organism evidence="3 4">
    <name type="scientific">Aureococcus anophagefferens</name>
    <name type="common">Harmful bloom alga</name>
    <dbReference type="NCBI Taxonomy" id="44056"/>
    <lineage>
        <taxon>Eukaryota</taxon>
        <taxon>Sar</taxon>
        <taxon>Stramenopiles</taxon>
        <taxon>Ochrophyta</taxon>
        <taxon>Pelagophyceae</taxon>
        <taxon>Pelagomonadales</taxon>
        <taxon>Pelagomonadaceae</taxon>
        <taxon>Aureococcus</taxon>
    </lineage>
</organism>
<evidence type="ECO:0000259" key="2">
    <source>
        <dbReference type="Pfam" id="PF04366"/>
    </source>
</evidence>
<feature type="domain" description="Ysc84 actin-binding" evidence="2">
    <location>
        <begin position="199"/>
        <end position="324"/>
    </location>
</feature>
<dbReference type="Proteomes" id="UP001363151">
    <property type="component" value="Unassembled WGS sequence"/>
</dbReference>
<proteinExistence type="predicted"/>
<sequence length="409" mass="42224">MEAWFKKVGDSVKAGAEDLARGVQGKETGRAQVLTFEFNAQALGMTVSDYGGEGMVSALVAGGEASAKGLLLNDRVVGVGGRRTGGYRDCISAIRGHPARPLLVDVERRVATAQGDLGSGLVNFRLDEECDKAERILAKMLASPTTGPPTHVLRRARGLAFLRVTKAGFALSARFGTGCVVARLGDGSWSGPSAIGTVGASVGFQFGAQVADFLIVLNDDRALQSFSGGGAFSLGGQIGAVAGPVGASREGAASMTLDNLAPIYTYSISKGLFAGISIEGTVINERNSVNERHYAFPGVRARQVLAGDVPPRGPAARLLSALRALDGAAPNYHDDLINEPVAPPMKFDDATVLPAATAAPLVEPLVEPLPEAPPAYAGEPLAEPAVYAQEPPPPPGDAPPQYSASNPFA</sequence>